<comment type="caution">
    <text evidence="13">The sequence shown here is derived from an EMBL/GenBank/DDBJ whole genome shotgun (WGS) entry which is preliminary data.</text>
</comment>
<evidence type="ECO:0000256" key="2">
    <source>
        <dbReference type="ARBA" id="ARBA00022512"/>
    </source>
</evidence>
<sequence length="402" mass="42913">MEKWWFLALLLLIANPTEAGFNVGGGVGVNVGPVGGGGGVWIGGGINGNGNPPFSSGSSPSGLDRAFTALQAWKSAISDDPSKVLDSWAGPNVCSYTGVFCSPDSQEVAGIDLNHANLKGNLVQELSFLSQLSLLHLNSNRFSGQIPESLRDLTALQELDLSNNNFSGSFPTVTLQIPNLIYLDLRFNSFSGTIPDDLFNRKLDAIFLNNNNFEGQIPESLGNSQASVINFANNQLSGNLPASFGFMGTKLKEVLFLNNRLTGCIPEGVGIFTDIKVFDASHNSLMGHLPDTISCLEDIEVLNLAHNNLSGVLPDLVCSLKSLVNLTVAYNFFSGFSQECTKLFHRNVGFDFSLNCIPGWNMQRPDPECSLIPGGGLNCLRIPGSKPLVCGSLYTSSSASSP</sequence>
<dbReference type="Gene3D" id="3.80.10.10">
    <property type="entry name" value="Ribonuclease Inhibitor"/>
    <property type="match status" value="2"/>
</dbReference>
<dbReference type="FunFam" id="3.80.10.10:FF:000224">
    <property type="entry name" value="Leucine-rich repeat extensin-like protein 1"/>
    <property type="match status" value="1"/>
</dbReference>
<dbReference type="InterPro" id="IPR051582">
    <property type="entry name" value="LRR_extensin-like_regulator"/>
</dbReference>
<dbReference type="Pfam" id="PF00560">
    <property type="entry name" value="LRR_1"/>
    <property type="match status" value="2"/>
</dbReference>
<keyword evidence="6" id="KW-0677">Repeat</keyword>
<dbReference type="PANTHER" id="PTHR32093:SF86">
    <property type="entry name" value="EXTENSIN-LIKE PROTEIN"/>
    <property type="match status" value="1"/>
</dbReference>
<keyword evidence="8" id="KW-0379">Hydroxylation</keyword>
<proteinExistence type="predicted"/>
<evidence type="ECO:0000256" key="5">
    <source>
        <dbReference type="ARBA" id="ARBA00022729"/>
    </source>
</evidence>
<keyword evidence="5 11" id="KW-0732">Signal</keyword>
<dbReference type="Proteomes" id="UP000290289">
    <property type="component" value="Chromosome 2"/>
</dbReference>
<keyword evidence="9" id="KW-0961">Cell wall biogenesis/degradation</keyword>
<evidence type="ECO:0000256" key="1">
    <source>
        <dbReference type="ARBA" id="ARBA00004191"/>
    </source>
</evidence>
<evidence type="ECO:0000256" key="4">
    <source>
        <dbReference type="ARBA" id="ARBA00022614"/>
    </source>
</evidence>
<dbReference type="STRING" id="3750.A0A498KKY6"/>
<evidence type="ECO:0000256" key="8">
    <source>
        <dbReference type="ARBA" id="ARBA00023278"/>
    </source>
</evidence>
<keyword evidence="3" id="KW-0964">Secreted</keyword>
<feature type="signal peptide" evidence="11">
    <location>
        <begin position="1"/>
        <end position="19"/>
    </location>
</feature>
<dbReference type="AlphaFoldDB" id="A0A498KKY6"/>
<dbReference type="GO" id="GO:0071555">
    <property type="term" value="P:cell wall organization"/>
    <property type="evidence" value="ECO:0007669"/>
    <property type="project" value="UniProtKB-KW"/>
</dbReference>
<evidence type="ECO:0000256" key="6">
    <source>
        <dbReference type="ARBA" id="ARBA00022737"/>
    </source>
</evidence>
<dbReference type="SUPFAM" id="SSF52058">
    <property type="entry name" value="L domain-like"/>
    <property type="match status" value="1"/>
</dbReference>
<gene>
    <name evidence="13" type="ORF">DVH24_018045</name>
</gene>
<evidence type="ECO:0000256" key="10">
    <source>
        <dbReference type="ARBA" id="ARBA00041871"/>
    </source>
</evidence>
<feature type="domain" description="Leucine-rich repeat-containing N-terminal plant-type" evidence="12">
    <location>
        <begin position="68"/>
        <end position="102"/>
    </location>
</feature>
<dbReference type="Pfam" id="PF08263">
    <property type="entry name" value="LRRNT_2"/>
    <property type="match status" value="1"/>
</dbReference>
<accession>A0A498KKY6</accession>
<keyword evidence="4" id="KW-0433">Leucine-rich repeat</keyword>
<feature type="chain" id="PRO_5019864521" description="Cell wall hydroxyproline-rich glycoprotein" evidence="11">
    <location>
        <begin position="20"/>
        <end position="402"/>
    </location>
</feature>
<dbReference type="PRINTS" id="PR00019">
    <property type="entry name" value="LEURICHRPT"/>
</dbReference>
<protein>
    <recommendedName>
        <fullName evidence="10">Cell wall hydroxyproline-rich glycoprotein</fullName>
    </recommendedName>
</protein>
<reference evidence="13 14" key="1">
    <citation type="submission" date="2018-10" db="EMBL/GenBank/DDBJ databases">
        <title>A high-quality apple genome assembly.</title>
        <authorList>
            <person name="Hu J."/>
        </authorList>
    </citation>
    <scope>NUCLEOTIDE SEQUENCE [LARGE SCALE GENOMIC DNA]</scope>
    <source>
        <strain evidence="14">cv. HFTH1</strain>
        <tissue evidence="13">Young leaf</tissue>
    </source>
</reference>
<keyword evidence="14" id="KW-1185">Reference proteome</keyword>
<dbReference type="EMBL" id="RDQH01000328">
    <property type="protein sequence ID" value="RXI06003.1"/>
    <property type="molecule type" value="Genomic_DNA"/>
</dbReference>
<keyword evidence="7" id="KW-0325">Glycoprotein</keyword>
<dbReference type="InterPro" id="IPR032675">
    <property type="entry name" value="LRR_dom_sf"/>
</dbReference>
<evidence type="ECO:0000256" key="11">
    <source>
        <dbReference type="SAM" id="SignalP"/>
    </source>
</evidence>
<dbReference type="PANTHER" id="PTHR32093">
    <property type="entry name" value="LEUCINE-RICH REPEAT EXTENSIN-LIKE PROTEIN 3-RELATED"/>
    <property type="match status" value="1"/>
</dbReference>
<evidence type="ECO:0000313" key="13">
    <source>
        <dbReference type="EMBL" id="RXI06003.1"/>
    </source>
</evidence>
<evidence type="ECO:0000256" key="9">
    <source>
        <dbReference type="ARBA" id="ARBA00023316"/>
    </source>
</evidence>
<evidence type="ECO:0000256" key="3">
    <source>
        <dbReference type="ARBA" id="ARBA00022525"/>
    </source>
</evidence>
<dbReference type="InterPro" id="IPR013210">
    <property type="entry name" value="LRR_N_plant-typ"/>
</dbReference>
<dbReference type="InterPro" id="IPR001611">
    <property type="entry name" value="Leu-rich_rpt"/>
</dbReference>
<organism evidence="13 14">
    <name type="scientific">Malus domestica</name>
    <name type="common">Apple</name>
    <name type="synonym">Pyrus malus</name>
    <dbReference type="NCBI Taxonomy" id="3750"/>
    <lineage>
        <taxon>Eukaryota</taxon>
        <taxon>Viridiplantae</taxon>
        <taxon>Streptophyta</taxon>
        <taxon>Embryophyta</taxon>
        <taxon>Tracheophyta</taxon>
        <taxon>Spermatophyta</taxon>
        <taxon>Magnoliopsida</taxon>
        <taxon>eudicotyledons</taxon>
        <taxon>Gunneridae</taxon>
        <taxon>Pentapetalae</taxon>
        <taxon>rosids</taxon>
        <taxon>fabids</taxon>
        <taxon>Rosales</taxon>
        <taxon>Rosaceae</taxon>
        <taxon>Amygdaloideae</taxon>
        <taxon>Maleae</taxon>
        <taxon>Malus</taxon>
    </lineage>
</organism>
<dbReference type="Pfam" id="PF13855">
    <property type="entry name" value="LRR_8"/>
    <property type="match status" value="1"/>
</dbReference>
<name>A0A498KKY6_MALDO</name>
<evidence type="ECO:0000313" key="14">
    <source>
        <dbReference type="Proteomes" id="UP000290289"/>
    </source>
</evidence>
<comment type="subcellular location">
    <subcellularLocation>
        <location evidence="1">Secreted</location>
        <location evidence="1">Cell wall</location>
    </subcellularLocation>
</comment>
<evidence type="ECO:0000259" key="12">
    <source>
        <dbReference type="Pfam" id="PF08263"/>
    </source>
</evidence>
<evidence type="ECO:0000256" key="7">
    <source>
        <dbReference type="ARBA" id="ARBA00023180"/>
    </source>
</evidence>
<keyword evidence="2" id="KW-0134">Cell wall</keyword>